<keyword evidence="1" id="KW-1185">Reference proteome</keyword>
<organism evidence="1 2">
    <name type="scientific">Globodera rostochiensis</name>
    <name type="common">Golden nematode worm</name>
    <name type="synonym">Heterodera rostochiensis</name>
    <dbReference type="NCBI Taxonomy" id="31243"/>
    <lineage>
        <taxon>Eukaryota</taxon>
        <taxon>Metazoa</taxon>
        <taxon>Ecdysozoa</taxon>
        <taxon>Nematoda</taxon>
        <taxon>Chromadorea</taxon>
        <taxon>Rhabditida</taxon>
        <taxon>Tylenchina</taxon>
        <taxon>Tylenchomorpha</taxon>
        <taxon>Tylenchoidea</taxon>
        <taxon>Heteroderidae</taxon>
        <taxon>Heteroderinae</taxon>
        <taxon>Globodera</taxon>
    </lineage>
</organism>
<accession>A0A914HIW6</accession>
<evidence type="ECO:0000313" key="1">
    <source>
        <dbReference type="Proteomes" id="UP000887572"/>
    </source>
</evidence>
<reference evidence="2" key="1">
    <citation type="submission" date="2022-11" db="UniProtKB">
        <authorList>
            <consortium name="WormBaseParasite"/>
        </authorList>
    </citation>
    <scope>IDENTIFICATION</scope>
</reference>
<proteinExistence type="predicted"/>
<dbReference type="Proteomes" id="UP000887572">
    <property type="component" value="Unplaced"/>
</dbReference>
<protein>
    <submittedName>
        <fullName evidence="2">Uncharacterized protein</fullName>
    </submittedName>
</protein>
<dbReference type="AlphaFoldDB" id="A0A914HIW6"/>
<name>A0A914HIW6_GLORO</name>
<sequence>MGLRAREGCLINNHLKTWKAMGPRAREGCLRPPTDKTWEAMGPRAREGCLINNHLKTWEAIGPRAREGCLINNHLKTWEAMGPRAQEGCLINNHLKTWEAMGPRAREGCLRPPTDKTWEAMGPRAREGCLINNHLKTWEAMGPRAREGFFLSAKTFAAPNDVKSKQLLTFSPIVTELAQKIVEECLDEYKKMMAKLTTSNGRQPFNTNWVALHGILSKALSQNTNKNYQMIANSCQMSNAPPVVRSNGTILLLLRPESLFCDYGKSLAFVKRYFEELKETTKLDPEFVKEANEMFKKMNEANKQFLNIENFASDVENALIEIKFQHEFEAVDKIWARKMLTALAGNCKNYILDAGESRANRTNAFQTAVKAIRNVQLQPPNSNRNQTEIDETCAILYTQNPGKNLCMFAKKLAYLTKFNQMFGIPTNSFGCWLWPLNSNRNNAAAAAEECLDCLDIMRHVYEDELRKVTKWLWGKVKRQFLEKFAFDRQARDVENAIKMMFEKGKAN</sequence>
<evidence type="ECO:0000313" key="2">
    <source>
        <dbReference type="WBParaSite" id="Gr19_v10_g17050.t1"/>
    </source>
</evidence>
<dbReference type="WBParaSite" id="Gr19_v10_g17050.t1">
    <property type="protein sequence ID" value="Gr19_v10_g17050.t1"/>
    <property type="gene ID" value="Gr19_v10_g17050"/>
</dbReference>